<organism evidence="2 3">
    <name type="scientific">Streptomyces camelliae</name>
    <dbReference type="NCBI Taxonomy" id="3004093"/>
    <lineage>
        <taxon>Bacteria</taxon>
        <taxon>Bacillati</taxon>
        <taxon>Actinomycetota</taxon>
        <taxon>Actinomycetes</taxon>
        <taxon>Kitasatosporales</taxon>
        <taxon>Streptomycetaceae</taxon>
        <taxon>Streptomyces</taxon>
    </lineage>
</organism>
<dbReference type="PANTHER" id="PTHR40396">
    <property type="entry name" value="ATPASE-LIKE PROTEIN"/>
    <property type="match status" value="1"/>
</dbReference>
<dbReference type="Proteomes" id="UP001212326">
    <property type="component" value="Chromosome"/>
</dbReference>
<proteinExistence type="predicted"/>
<feature type="domain" description="ATPase AAA-type core" evidence="1">
    <location>
        <begin position="26"/>
        <end position="66"/>
    </location>
</feature>
<dbReference type="InterPro" id="IPR027417">
    <property type="entry name" value="P-loop_NTPase"/>
</dbReference>
<evidence type="ECO:0000313" key="2">
    <source>
        <dbReference type="EMBL" id="WBO67003.1"/>
    </source>
</evidence>
<feature type="domain" description="ATPase AAA-type core" evidence="1">
    <location>
        <begin position="197"/>
        <end position="350"/>
    </location>
</feature>
<dbReference type="PIRSF" id="PIRSF029347">
    <property type="entry name" value="RecF"/>
    <property type="match status" value="1"/>
</dbReference>
<dbReference type="Gene3D" id="3.40.50.300">
    <property type="entry name" value="P-loop containing nucleotide triphosphate hydrolases"/>
    <property type="match status" value="2"/>
</dbReference>
<reference evidence="2 3" key="1">
    <citation type="submission" date="2022-12" db="EMBL/GenBank/DDBJ databases">
        <authorList>
            <person name="Mo P."/>
        </authorList>
    </citation>
    <scope>NUCLEOTIDE SEQUENCE [LARGE SCALE GENOMIC DNA]</scope>
    <source>
        <strain evidence="2 3">HUAS 2-6</strain>
    </source>
</reference>
<evidence type="ECO:0000259" key="1">
    <source>
        <dbReference type="Pfam" id="PF13304"/>
    </source>
</evidence>
<name>A0ABY7PCF2_9ACTN</name>
<dbReference type="SUPFAM" id="SSF52540">
    <property type="entry name" value="P-loop containing nucleoside triphosphate hydrolases"/>
    <property type="match status" value="1"/>
</dbReference>
<accession>A0ABY7PCF2</accession>
<dbReference type="EMBL" id="CP115300">
    <property type="protein sequence ID" value="WBO67003.1"/>
    <property type="molecule type" value="Genomic_DNA"/>
</dbReference>
<dbReference type="PANTHER" id="PTHR40396:SF1">
    <property type="entry name" value="ATPASE AAA-TYPE CORE DOMAIN-CONTAINING PROTEIN"/>
    <property type="match status" value="1"/>
</dbReference>
<evidence type="ECO:0000313" key="3">
    <source>
        <dbReference type="Proteomes" id="UP001212326"/>
    </source>
</evidence>
<dbReference type="RefSeq" id="WP_270084406.1">
    <property type="nucleotide sequence ID" value="NZ_CP115300.1"/>
</dbReference>
<gene>
    <name evidence="2" type="ORF">O1G22_31435</name>
</gene>
<dbReference type="Pfam" id="PF13304">
    <property type="entry name" value="AAA_21"/>
    <property type="match status" value="2"/>
</dbReference>
<protein>
    <submittedName>
        <fullName evidence="2">AAA family ATPase</fullName>
    </submittedName>
</protein>
<keyword evidence="3" id="KW-1185">Reference proteome</keyword>
<sequence length="403" mass="43998">MDSRFLRLRVENFRTLTRMELPLGPLAVLVGPNAAGKSNVLRVFEFLADVARAGIEATLDARGGYEEIAYRGGDHTLSGMHISLEGLWSEHASERFPDEYTLSLLRRRVAGDSRGRYHFSRRERFVLHTEPGAESAFDLFQDTAAVDSAVPGEQPSRPPEIPRMATGLQADTLPLPAGGPSATAIRGLAKHLTDVRVFDADVRAARRPSPVGFPGQLLANDASNLADFLLELRKDAEAWSRLLEDVTALVPSVEDIDVLPSRGHSDRVGVQLKERNLRGRTSLADASFGTVRILCLLALLHDPNPPVLTCIEEIDHGLHPHALELVAERMREASERTQLIATTHAPVLVDQLVPEEVVICERDEKGASRIPATSTELIHEVVEASEGLPLGELWFSGALGGGR</sequence>
<dbReference type="InterPro" id="IPR014555">
    <property type="entry name" value="RecF-like"/>
</dbReference>
<dbReference type="InterPro" id="IPR003959">
    <property type="entry name" value="ATPase_AAA_core"/>
</dbReference>